<accession>A0A543HH02</accession>
<protein>
    <submittedName>
        <fullName evidence="2">CRISPR-associated Cse1 family protein</fullName>
    </submittedName>
</protein>
<feature type="region of interest" description="Disordered" evidence="1">
    <location>
        <begin position="230"/>
        <end position="251"/>
    </location>
</feature>
<proteinExistence type="predicted"/>
<dbReference type="Pfam" id="PF09481">
    <property type="entry name" value="CRISPR_Cse1"/>
    <property type="match status" value="1"/>
</dbReference>
<dbReference type="NCBIfam" id="TIGR02547">
    <property type="entry name" value="casA_cse1"/>
    <property type="match status" value="1"/>
</dbReference>
<organism evidence="2 3">
    <name type="scientific">Klugiella xanthotipulae</name>
    <dbReference type="NCBI Taxonomy" id="244735"/>
    <lineage>
        <taxon>Bacteria</taxon>
        <taxon>Bacillati</taxon>
        <taxon>Actinomycetota</taxon>
        <taxon>Actinomycetes</taxon>
        <taxon>Micrococcales</taxon>
        <taxon>Microbacteriaceae</taxon>
        <taxon>Klugiella</taxon>
    </lineage>
</organism>
<gene>
    <name evidence="2" type="ORF">FB466_2596</name>
</gene>
<comment type="caution">
    <text evidence="2">The sequence shown here is derived from an EMBL/GenBank/DDBJ whole genome shotgun (WGS) entry which is preliminary data.</text>
</comment>
<dbReference type="AlphaFoldDB" id="A0A543HH02"/>
<dbReference type="Gene3D" id="1.10.132.100">
    <property type="match status" value="1"/>
</dbReference>
<evidence type="ECO:0000256" key="1">
    <source>
        <dbReference type="SAM" id="MobiDB-lite"/>
    </source>
</evidence>
<evidence type="ECO:0000313" key="2">
    <source>
        <dbReference type="EMBL" id="TQM57601.1"/>
    </source>
</evidence>
<dbReference type="EMBL" id="VFPN01000004">
    <property type="protein sequence ID" value="TQM57601.1"/>
    <property type="molecule type" value="Genomic_DNA"/>
</dbReference>
<keyword evidence="3" id="KW-1185">Reference proteome</keyword>
<reference evidence="2 3" key="1">
    <citation type="submission" date="2019-06" db="EMBL/GenBank/DDBJ databases">
        <title>Sequencing the genomes of 1000 actinobacteria strains.</title>
        <authorList>
            <person name="Klenk H.-P."/>
        </authorList>
    </citation>
    <scope>NUCLEOTIDE SEQUENCE [LARGE SCALE GENOMIC DNA]</scope>
    <source>
        <strain evidence="2 3">DSM 18031</strain>
    </source>
</reference>
<dbReference type="RefSeq" id="WP_141918846.1">
    <property type="nucleotide sequence ID" value="NZ_BAAAYS010000015.1"/>
</dbReference>
<dbReference type="OrthoDB" id="3187690at2"/>
<name>A0A543HH02_9MICO</name>
<dbReference type="Proteomes" id="UP000318331">
    <property type="component" value="Unassembled WGS sequence"/>
</dbReference>
<dbReference type="InterPro" id="IPR013381">
    <property type="entry name" value="CRISPR-assoc_prot_Cse1"/>
</dbReference>
<dbReference type="CDD" id="cd09729">
    <property type="entry name" value="Cse1_I-E"/>
    <property type="match status" value="1"/>
</dbReference>
<sequence length="543" mass="59049">MAQPLDHRGSEVTRFNLVSEPWILCRLADGTVAELSLREVFARANSIAEVVGEVATQTFAITRLLLAILYRALGEGYRESEDWAELWAEGLPRPIIDAYLDAHEPRFDLLHPVEPFFQVADLRTSKGEHKDVSQLIFDLPANNRLFSTRAGAGIERLSFAEAARWLVNAQAFDSSGIKSGAVGDDRVKGGRGYPIGVAWAGLLGGILVEGDTLSRTLLLNLVDPSEWGGAAQNDLPPWERPQSTEVCPDRPPRGPVDLYTWQSRRVRLFTDASGVVGSLVCNGDRLTPQNQHGVEPMTAWRRSTPQEKKLGLPLVYMPLEHDPSRAFWRGISALIPKRVDSYSGSEAAARQPSGVLSWLAGLQLDGYLPPDTVLRLRAIGVVYGTMSAVVSEIVDDRLTLSLAVLSSESARLGSIAEAAVERADKGVRALGNLAANLAIAAGGVPAGFEERAREEGFAALDGPYRSWLAGLTPASDPDAAYAAWQARAYRILRDLGSALIDESGPAAWAGRDHRGSRMNTARAELWFIRQLTTTFITAKEHSA</sequence>
<evidence type="ECO:0000313" key="3">
    <source>
        <dbReference type="Proteomes" id="UP000318331"/>
    </source>
</evidence>